<feature type="transmembrane region" description="Helical" evidence="9">
    <location>
        <begin position="316"/>
        <end position="335"/>
    </location>
</feature>
<feature type="transmembrane region" description="Helical" evidence="9">
    <location>
        <begin position="347"/>
        <end position="373"/>
    </location>
</feature>
<dbReference type="GO" id="GO:0055085">
    <property type="term" value="P:transmembrane transport"/>
    <property type="evidence" value="ECO:0007669"/>
    <property type="project" value="InterPro"/>
</dbReference>
<reference evidence="10" key="1">
    <citation type="submission" date="2021-01" db="EMBL/GenBank/DDBJ databases">
        <authorList>
            <consortium name="Genoscope - CEA"/>
            <person name="William W."/>
        </authorList>
    </citation>
    <scope>NUCLEOTIDE SEQUENCE</scope>
</reference>
<evidence type="ECO:0000256" key="8">
    <source>
        <dbReference type="ARBA" id="ARBA00025752"/>
    </source>
</evidence>
<dbReference type="Pfam" id="PF03547">
    <property type="entry name" value="Mem_trans"/>
    <property type="match status" value="1"/>
</dbReference>
<keyword evidence="5 9" id="KW-1133">Transmembrane helix</keyword>
<dbReference type="PANTHER" id="PTHR31651">
    <property type="match status" value="1"/>
</dbReference>
<comment type="function">
    <text evidence="7">Involved in cellular auxin homeostasis by regulating auxin metabolism. Regulates intracellular auxin accumulation at the endoplasmic reticulum and thus auxin availability for nuclear auxin signaling.</text>
</comment>
<keyword evidence="4 9" id="KW-0812">Transmembrane</keyword>
<dbReference type="AlphaFoldDB" id="A0A8S1V369"/>
<feature type="transmembrane region" description="Helical" evidence="9">
    <location>
        <begin position="208"/>
        <end position="232"/>
    </location>
</feature>
<evidence type="ECO:0000256" key="2">
    <source>
        <dbReference type="ARBA" id="ARBA00004308"/>
    </source>
</evidence>
<evidence type="ECO:0000256" key="6">
    <source>
        <dbReference type="ARBA" id="ARBA00023136"/>
    </source>
</evidence>
<dbReference type="Proteomes" id="UP000683925">
    <property type="component" value="Unassembled WGS sequence"/>
</dbReference>
<organism evidence="10 11">
    <name type="scientific">Paramecium octaurelia</name>
    <dbReference type="NCBI Taxonomy" id="43137"/>
    <lineage>
        <taxon>Eukaryota</taxon>
        <taxon>Sar</taxon>
        <taxon>Alveolata</taxon>
        <taxon>Ciliophora</taxon>
        <taxon>Intramacronucleata</taxon>
        <taxon>Oligohymenophorea</taxon>
        <taxon>Peniculida</taxon>
        <taxon>Parameciidae</taxon>
        <taxon>Paramecium</taxon>
    </lineage>
</organism>
<comment type="similarity">
    <text evidence="8">Belongs to the auxin efflux carrier (TC 2.A.69.2) family.</text>
</comment>
<dbReference type="InterPro" id="IPR045033">
    <property type="entry name" value="PILS1/3/4/5/7"/>
</dbReference>
<evidence type="ECO:0000256" key="1">
    <source>
        <dbReference type="ARBA" id="ARBA00004141"/>
    </source>
</evidence>
<keyword evidence="6 9" id="KW-0472">Membrane</keyword>
<feature type="transmembrane region" description="Helical" evidence="9">
    <location>
        <begin position="252"/>
        <end position="270"/>
    </location>
</feature>
<dbReference type="GO" id="GO:0012505">
    <property type="term" value="C:endomembrane system"/>
    <property type="evidence" value="ECO:0007669"/>
    <property type="project" value="UniProtKB-SubCell"/>
</dbReference>
<evidence type="ECO:0000256" key="7">
    <source>
        <dbReference type="ARBA" id="ARBA00025100"/>
    </source>
</evidence>
<evidence type="ECO:0000256" key="3">
    <source>
        <dbReference type="ARBA" id="ARBA00022448"/>
    </source>
</evidence>
<dbReference type="GO" id="GO:0016020">
    <property type="term" value="C:membrane"/>
    <property type="evidence" value="ECO:0007669"/>
    <property type="project" value="UniProtKB-SubCell"/>
</dbReference>
<proteinExistence type="inferred from homology"/>
<dbReference type="OMA" id="SKWFAMM"/>
<dbReference type="InterPro" id="IPR004776">
    <property type="entry name" value="Mem_transp_PIN-like"/>
</dbReference>
<comment type="caution">
    <text evidence="10">The sequence shown here is derived from an EMBL/GenBank/DDBJ whole genome shotgun (WGS) entry which is preliminary data.</text>
</comment>
<keyword evidence="3" id="KW-0813">Transport</keyword>
<keyword evidence="11" id="KW-1185">Reference proteome</keyword>
<dbReference type="EMBL" id="CAJJDP010000058">
    <property type="protein sequence ID" value="CAD8171830.1"/>
    <property type="molecule type" value="Genomic_DNA"/>
</dbReference>
<feature type="transmembrane region" description="Helical" evidence="9">
    <location>
        <begin position="6"/>
        <end position="29"/>
    </location>
</feature>
<evidence type="ECO:0000256" key="9">
    <source>
        <dbReference type="SAM" id="Phobius"/>
    </source>
</evidence>
<evidence type="ECO:0000256" key="5">
    <source>
        <dbReference type="ARBA" id="ARBA00022989"/>
    </source>
</evidence>
<sequence length="374" mass="42212">MQILTIIGVVVSTTFGVFFISGCGAYLTHKKVITKQLTSQLSSLTEHLFIPTLIFTNFLKSLTLEILHQYIPCMIITLLCFIFGYLLGTLSNKYWIKEKALNSVIILASANPQTTNLQLQLCYGLSKWFAMMTNQPEKQVETTLITTVIIQTVIMTSIRWTIGRSILQQQEMELEMTNLSEPQSQCLMMPLSSQLPFKSENDFQKKSFWNAPLTAAVVSIACICVPIVQTTILSNQLIYNTIFAPLQTISKATSPIILLILGSSLYEIYMGNSASFGKHQSLLYIVFNRILLMPIIGMIIVIFVLSQKIIDDKCQLFMLFLTFCTPSSINILLLAKQYQQSTEEIVAIVLLHSYLLAIITLPLWMIIYLIIFIA</sequence>
<protein>
    <recommendedName>
        <fullName evidence="12">Auxin efflux carrier</fullName>
    </recommendedName>
</protein>
<comment type="subcellular location">
    <subcellularLocation>
        <location evidence="2">Endomembrane system</location>
    </subcellularLocation>
    <subcellularLocation>
        <location evidence="1">Membrane</location>
        <topology evidence="1">Multi-pass membrane protein</topology>
    </subcellularLocation>
</comment>
<name>A0A8S1V369_PAROT</name>
<dbReference type="PANTHER" id="PTHR31651:SF33">
    <property type="entry name" value="PROTEIN PIN-LIKES 1"/>
    <property type="match status" value="1"/>
</dbReference>
<accession>A0A8S1V369</accession>
<evidence type="ECO:0000256" key="4">
    <source>
        <dbReference type="ARBA" id="ARBA00022692"/>
    </source>
</evidence>
<gene>
    <name evidence="10" type="ORF">POCTA_138.1.T0590050</name>
</gene>
<dbReference type="OrthoDB" id="191139at2759"/>
<evidence type="ECO:0000313" key="11">
    <source>
        <dbReference type="Proteomes" id="UP000683925"/>
    </source>
</evidence>
<evidence type="ECO:0008006" key="12">
    <source>
        <dbReference type="Google" id="ProtNLM"/>
    </source>
</evidence>
<feature type="transmembrane region" description="Helical" evidence="9">
    <location>
        <begin position="282"/>
        <end position="304"/>
    </location>
</feature>
<feature type="transmembrane region" description="Helical" evidence="9">
    <location>
        <begin position="66"/>
        <end position="87"/>
    </location>
</feature>
<evidence type="ECO:0000313" key="10">
    <source>
        <dbReference type="EMBL" id="CAD8171830.1"/>
    </source>
</evidence>